<organism evidence="6 7">
    <name type="scientific">Meira miltonrushii</name>
    <dbReference type="NCBI Taxonomy" id="1280837"/>
    <lineage>
        <taxon>Eukaryota</taxon>
        <taxon>Fungi</taxon>
        <taxon>Dikarya</taxon>
        <taxon>Basidiomycota</taxon>
        <taxon>Ustilaginomycotina</taxon>
        <taxon>Exobasidiomycetes</taxon>
        <taxon>Exobasidiales</taxon>
        <taxon>Brachybasidiaceae</taxon>
        <taxon>Meira</taxon>
    </lineage>
</organism>
<keyword evidence="7" id="KW-1185">Reference proteome</keyword>
<keyword evidence="2" id="KW-0479">Metal-binding</keyword>
<evidence type="ECO:0000313" key="7">
    <source>
        <dbReference type="Proteomes" id="UP000245771"/>
    </source>
</evidence>
<dbReference type="SUPFAM" id="SSF56281">
    <property type="entry name" value="Metallo-hydrolase/oxidoreductase"/>
    <property type="match status" value="1"/>
</dbReference>
<reference evidence="6 7" key="1">
    <citation type="journal article" date="2018" name="Mol. Biol. Evol.">
        <title>Broad Genomic Sampling Reveals a Smut Pathogenic Ancestry of the Fungal Clade Ustilaginomycotina.</title>
        <authorList>
            <person name="Kijpornyongpan T."/>
            <person name="Mondo S.J."/>
            <person name="Barry K."/>
            <person name="Sandor L."/>
            <person name="Lee J."/>
            <person name="Lipzen A."/>
            <person name="Pangilinan J."/>
            <person name="LaButti K."/>
            <person name="Hainaut M."/>
            <person name="Henrissat B."/>
            <person name="Grigoriev I.V."/>
            <person name="Spatafora J.W."/>
            <person name="Aime M.C."/>
        </authorList>
    </citation>
    <scope>NUCLEOTIDE SEQUENCE [LARGE SCALE GENOMIC DNA]</scope>
    <source>
        <strain evidence="6 7">MCA 3882</strain>
    </source>
</reference>
<evidence type="ECO:0000256" key="2">
    <source>
        <dbReference type="ARBA" id="ARBA00022723"/>
    </source>
</evidence>
<dbReference type="PANTHER" id="PTHR42978:SF5">
    <property type="entry name" value="METALLO-BETA-LACTAMASE DOMAIN-CONTAINING PROTEIN"/>
    <property type="match status" value="1"/>
</dbReference>
<gene>
    <name evidence="6" type="ORF">FA14DRAFT_162032</name>
</gene>
<feature type="domain" description="Metallo-beta-lactamase" evidence="5">
    <location>
        <begin position="50"/>
        <end position="274"/>
    </location>
</feature>
<evidence type="ECO:0000256" key="3">
    <source>
        <dbReference type="ARBA" id="ARBA00022801"/>
    </source>
</evidence>
<proteinExistence type="inferred from homology"/>
<dbReference type="OrthoDB" id="10250730at2759"/>
<dbReference type="RefSeq" id="XP_025353026.1">
    <property type="nucleotide sequence ID" value="XM_025499395.1"/>
</dbReference>
<comment type="similarity">
    <text evidence="1">Belongs to the metallo-beta-lactamase superfamily.</text>
</comment>
<dbReference type="Proteomes" id="UP000245771">
    <property type="component" value="Unassembled WGS sequence"/>
</dbReference>
<dbReference type="CDD" id="cd07730">
    <property type="entry name" value="metallo-hydrolase-like_MBL-fold"/>
    <property type="match status" value="1"/>
</dbReference>
<accession>A0A316V645</accession>
<evidence type="ECO:0000256" key="4">
    <source>
        <dbReference type="ARBA" id="ARBA00022833"/>
    </source>
</evidence>
<dbReference type="GeneID" id="37021176"/>
<dbReference type="STRING" id="1280837.A0A316V645"/>
<keyword evidence="4" id="KW-0862">Zinc</keyword>
<dbReference type="PANTHER" id="PTHR42978">
    <property type="entry name" value="QUORUM-QUENCHING LACTONASE YTNP-RELATED-RELATED"/>
    <property type="match status" value="1"/>
</dbReference>
<dbReference type="AlphaFoldDB" id="A0A316V645"/>
<keyword evidence="3" id="KW-0378">Hydrolase</keyword>
<dbReference type="EMBL" id="KZ819605">
    <property type="protein sequence ID" value="PWN32724.1"/>
    <property type="molecule type" value="Genomic_DNA"/>
</dbReference>
<dbReference type="GO" id="GO:0046872">
    <property type="term" value="F:metal ion binding"/>
    <property type="evidence" value="ECO:0007669"/>
    <property type="project" value="UniProtKB-KW"/>
</dbReference>
<sequence>MTSVPTNALHIPPSDAVSTVRLIDSTSTIHIPTKLFMEPAIKGHEDLNCPAFSFLVTNSTGDRHVLFDLGIRTDHKTNYPKHLSDRLSKICTIEVEKDVADILEESKDDSLPKPKDIESIIWSHHHFDHTGNPQKFPKHTSLVVGPGFKKGILPGYPADAESPIPSEMWEDRELIEIDMKDAKRGNIKIGDFDGFDYFGDQSFYLLYTPGHAPGHIAGLARVTPSTFVFMGGDAAHHGGEIRPNEFRSLPETVQVPSSKHFSQTSCPCSILENLQPEDKGKSKPFYDPTEGLCENKEDALSTLRGIGKLDSTEDVFIILAHDRTLRGHLPQFPNKINDWKELDLANKYRWTFIDDFSQAIDEHAK</sequence>
<dbReference type="InterPro" id="IPR036866">
    <property type="entry name" value="RibonucZ/Hydroxyglut_hydro"/>
</dbReference>
<evidence type="ECO:0000256" key="1">
    <source>
        <dbReference type="ARBA" id="ARBA00007749"/>
    </source>
</evidence>
<dbReference type="GO" id="GO:0016787">
    <property type="term" value="F:hydrolase activity"/>
    <property type="evidence" value="ECO:0007669"/>
    <property type="project" value="UniProtKB-KW"/>
</dbReference>
<dbReference type="SMART" id="SM00849">
    <property type="entry name" value="Lactamase_B"/>
    <property type="match status" value="1"/>
</dbReference>
<evidence type="ECO:0000259" key="5">
    <source>
        <dbReference type="SMART" id="SM00849"/>
    </source>
</evidence>
<protein>
    <recommendedName>
        <fullName evidence="5">Metallo-beta-lactamase domain-containing protein</fullName>
    </recommendedName>
</protein>
<dbReference type="Pfam" id="PF00753">
    <property type="entry name" value="Lactamase_B"/>
    <property type="match status" value="1"/>
</dbReference>
<evidence type="ECO:0000313" key="6">
    <source>
        <dbReference type="EMBL" id="PWN32724.1"/>
    </source>
</evidence>
<dbReference type="InterPro" id="IPR051013">
    <property type="entry name" value="MBL_superfamily_lactonases"/>
</dbReference>
<dbReference type="Gene3D" id="3.60.15.10">
    <property type="entry name" value="Ribonuclease Z/Hydroxyacylglutathione hydrolase-like"/>
    <property type="match status" value="1"/>
</dbReference>
<name>A0A316V645_9BASI</name>
<dbReference type="InParanoid" id="A0A316V645"/>
<dbReference type="InterPro" id="IPR001279">
    <property type="entry name" value="Metallo-B-lactamas"/>
</dbReference>